<dbReference type="PANTHER" id="PTHR43649:SF33">
    <property type="entry name" value="POLYGALACTURONAN_RHAMNOGALACTURONAN-BINDING PROTEIN YTCQ"/>
    <property type="match status" value="1"/>
</dbReference>
<dbReference type="RefSeq" id="WP_345440324.1">
    <property type="nucleotide sequence ID" value="NZ_BAABKO010000005.1"/>
</dbReference>
<comment type="caution">
    <text evidence="7">The sequence shown here is derived from an EMBL/GenBank/DDBJ whole genome shotgun (WGS) entry which is preliminary data.</text>
</comment>
<protein>
    <submittedName>
        <fullName evidence="7">Sugar ABC transporter substrate-binding protein</fullName>
    </submittedName>
</protein>
<keyword evidence="8" id="KW-1185">Reference proteome</keyword>
<evidence type="ECO:0000256" key="4">
    <source>
        <dbReference type="ARBA" id="ARBA00023139"/>
    </source>
</evidence>
<dbReference type="SUPFAM" id="SSF53850">
    <property type="entry name" value="Periplasmic binding protein-like II"/>
    <property type="match status" value="1"/>
</dbReference>
<dbReference type="Pfam" id="PF01547">
    <property type="entry name" value="SBP_bac_1"/>
    <property type="match status" value="1"/>
</dbReference>
<evidence type="ECO:0000256" key="6">
    <source>
        <dbReference type="SAM" id="SignalP"/>
    </source>
</evidence>
<feature type="chain" id="PRO_5045982421" evidence="6">
    <location>
        <begin position="26"/>
        <end position="436"/>
    </location>
</feature>
<dbReference type="EMBL" id="BAABKO010000005">
    <property type="protein sequence ID" value="GAA4781292.1"/>
    <property type="molecule type" value="Genomic_DNA"/>
</dbReference>
<keyword evidence="1" id="KW-1003">Cell membrane</keyword>
<evidence type="ECO:0000256" key="1">
    <source>
        <dbReference type="ARBA" id="ARBA00022475"/>
    </source>
</evidence>
<dbReference type="Gene3D" id="3.40.190.10">
    <property type="entry name" value="Periplasmic binding protein-like II"/>
    <property type="match status" value="1"/>
</dbReference>
<evidence type="ECO:0000256" key="5">
    <source>
        <dbReference type="ARBA" id="ARBA00023288"/>
    </source>
</evidence>
<sequence>MHRIIRTTGAAVLAAALLVPLASCAGQAAPASTPTESALPEGEITFWSALAGMDLVAEAFNESQDRIHVTFESVPNGANGGYAKLAAAISAGEAPDVATIEYYALPQFASSGSLQSLTGVYSDDVLSSFSDVSRSLTTLGGEVWALPYDAPPSIVWYRQDLLEAAGVAVPTTWEEFADAARAVHETTGGYLASFNANEPSWYAALAWQNGAQWFDTDGDSWVVDIDDAATTDVAEYWQGLIDEGAVKAVASYSDEWTNDIASGTAAGIVGASWSATGIITRAAGQEGEWIAAGLPVWEGAEAVTPIYGGSTFAVPETSGNAAAAAEFIEFLTTDPAAIEARGDTGSAYLANSDLTAVSQAAFDASFFANDIWEVFDEAASHDSGDWQWGPNFDLTATAMKETMGATAPGGDLAAAFTSIQETTADGLADLGLSVAP</sequence>
<organism evidence="7 8">
    <name type="scientific">Microbacterium gilvum</name>
    <dbReference type="NCBI Taxonomy" id="1336204"/>
    <lineage>
        <taxon>Bacteria</taxon>
        <taxon>Bacillati</taxon>
        <taxon>Actinomycetota</taxon>
        <taxon>Actinomycetes</taxon>
        <taxon>Micrococcales</taxon>
        <taxon>Microbacteriaceae</taxon>
        <taxon>Microbacterium</taxon>
    </lineage>
</organism>
<evidence type="ECO:0000256" key="3">
    <source>
        <dbReference type="ARBA" id="ARBA00023136"/>
    </source>
</evidence>
<keyword evidence="4" id="KW-0564">Palmitate</keyword>
<evidence type="ECO:0000313" key="8">
    <source>
        <dbReference type="Proteomes" id="UP001501645"/>
    </source>
</evidence>
<evidence type="ECO:0000313" key="7">
    <source>
        <dbReference type="EMBL" id="GAA4781292.1"/>
    </source>
</evidence>
<accession>A0ABP9AHU3</accession>
<gene>
    <name evidence="7" type="ORF">GCM10023351_27970</name>
</gene>
<feature type="signal peptide" evidence="6">
    <location>
        <begin position="1"/>
        <end position="25"/>
    </location>
</feature>
<evidence type="ECO:0000256" key="2">
    <source>
        <dbReference type="ARBA" id="ARBA00022729"/>
    </source>
</evidence>
<dbReference type="Proteomes" id="UP001501645">
    <property type="component" value="Unassembled WGS sequence"/>
</dbReference>
<proteinExistence type="predicted"/>
<reference evidence="8" key="1">
    <citation type="journal article" date="2019" name="Int. J. Syst. Evol. Microbiol.">
        <title>The Global Catalogue of Microorganisms (GCM) 10K type strain sequencing project: providing services to taxonomists for standard genome sequencing and annotation.</title>
        <authorList>
            <consortium name="The Broad Institute Genomics Platform"/>
            <consortium name="The Broad Institute Genome Sequencing Center for Infectious Disease"/>
            <person name="Wu L."/>
            <person name="Ma J."/>
        </authorList>
    </citation>
    <scope>NUCLEOTIDE SEQUENCE [LARGE SCALE GENOMIC DNA]</scope>
    <source>
        <strain evidence="8">JCM 18537</strain>
    </source>
</reference>
<dbReference type="InterPro" id="IPR006059">
    <property type="entry name" value="SBP"/>
</dbReference>
<dbReference type="InterPro" id="IPR050490">
    <property type="entry name" value="Bact_solute-bd_prot1"/>
</dbReference>
<keyword evidence="5" id="KW-0449">Lipoprotein</keyword>
<dbReference type="PANTHER" id="PTHR43649">
    <property type="entry name" value="ARABINOSE-BINDING PROTEIN-RELATED"/>
    <property type="match status" value="1"/>
</dbReference>
<dbReference type="CDD" id="cd13585">
    <property type="entry name" value="PBP2_TMBP_like"/>
    <property type="match status" value="1"/>
</dbReference>
<keyword evidence="3" id="KW-0472">Membrane</keyword>
<name>A0ABP9AHU3_9MICO</name>
<keyword evidence="2 6" id="KW-0732">Signal</keyword>